<proteinExistence type="predicted"/>
<organism evidence="2 3">
    <name type="scientific">Euplotes crassus</name>
    <dbReference type="NCBI Taxonomy" id="5936"/>
    <lineage>
        <taxon>Eukaryota</taxon>
        <taxon>Sar</taxon>
        <taxon>Alveolata</taxon>
        <taxon>Ciliophora</taxon>
        <taxon>Intramacronucleata</taxon>
        <taxon>Spirotrichea</taxon>
        <taxon>Hypotrichia</taxon>
        <taxon>Euplotida</taxon>
        <taxon>Euplotidae</taxon>
        <taxon>Moneuplotes</taxon>
    </lineage>
</organism>
<evidence type="ECO:0000313" key="2">
    <source>
        <dbReference type="EMBL" id="CAI2373714.1"/>
    </source>
</evidence>
<feature type="region of interest" description="Disordered" evidence="1">
    <location>
        <begin position="125"/>
        <end position="151"/>
    </location>
</feature>
<comment type="caution">
    <text evidence="2">The sequence shown here is derived from an EMBL/GenBank/DDBJ whole genome shotgun (WGS) entry which is preliminary data.</text>
</comment>
<evidence type="ECO:0000313" key="3">
    <source>
        <dbReference type="Proteomes" id="UP001295684"/>
    </source>
</evidence>
<reference evidence="2" key="1">
    <citation type="submission" date="2023-07" db="EMBL/GenBank/DDBJ databases">
        <authorList>
            <consortium name="AG Swart"/>
            <person name="Singh M."/>
            <person name="Singh A."/>
            <person name="Seah K."/>
            <person name="Emmerich C."/>
        </authorList>
    </citation>
    <scope>NUCLEOTIDE SEQUENCE</scope>
    <source>
        <strain evidence="2">DP1</strain>
    </source>
</reference>
<name>A0AAD2CX35_EUPCR</name>
<accession>A0AAD2CX35</accession>
<dbReference type="EMBL" id="CAMPGE010015072">
    <property type="protein sequence ID" value="CAI2373714.1"/>
    <property type="molecule type" value="Genomic_DNA"/>
</dbReference>
<feature type="compositionally biased region" description="Basic and acidic residues" evidence="1">
    <location>
        <begin position="1"/>
        <end position="16"/>
    </location>
</feature>
<feature type="compositionally biased region" description="Basic and acidic residues" evidence="1">
    <location>
        <begin position="129"/>
        <end position="150"/>
    </location>
</feature>
<dbReference type="Proteomes" id="UP001295684">
    <property type="component" value="Unassembled WGS sequence"/>
</dbReference>
<feature type="compositionally biased region" description="Acidic residues" evidence="1">
    <location>
        <begin position="27"/>
        <end position="37"/>
    </location>
</feature>
<protein>
    <submittedName>
        <fullName evidence="2">Uncharacterized protein</fullName>
    </submittedName>
</protein>
<gene>
    <name evidence="2" type="ORF">ECRASSUSDP1_LOCUS15060</name>
</gene>
<evidence type="ECO:0000256" key="1">
    <source>
        <dbReference type="SAM" id="MobiDB-lite"/>
    </source>
</evidence>
<dbReference type="AlphaFoldDB" id="A0AAD2CX35"/>
<keyword evidence="3" id="KW-1185">Reference proteome</keyword>
<sequence>MAKCDQKDQEEIKINLKDPLNTGSTGFEDEATEDNDQVNDSYLLDPLLSQTTKCKRSDFFRGSDNFSKSEILAQPKLSGKFSYDSVDKISFKIKKRNKFRTYPQSCLREKSSSVRFDRSGNQISTKLKSVKDSENSKIKEEEEDEPKRQDANFQIPEENNFHISFKDQIQKKPLMMVFEVESFKKYNGEQKCCADLPCTIF</sequence>
<feature type="region of interest" description="Disordered" evidence="1">
    <location>
        <begin position="1"/>
        <end position="38"/>
    </location>
</feature>